<dbReference type="InterPro" id="IPR039422">
    <property type="entry name" value="MarR/SlyA-like"/>
</dbReference>
<dbReference type="InterPro" id="IPR036388">
    <property type="entry name" value="WH-like_DNA-bd_sf"/>
</dbReference>
<dbReference type="Proteomes" id="UP001612741">
    <property type="component" value="Unassembled WGS sequence"/>
</dbReference>
<sequence length="140" mass="15618">MLVEDAAELLELVHRISHRFRRGYRARLEPLGLSPGQARALKVLMEAGEPLRMVRLAEALRIAPRSVTPVVDALEESGLVRREVDPANRRSTLLVLTDAGRAAFGQVKRVRAEVAAELFAPLAPERREELRELLALVDEP</sequence>
<dbReference type="Gene3D" id="1.10.10.10">
    <property type="entry name" value="Winged helix-like DNA-binding domain superfamily/Winged helix DNA-binding domain"/>
    <property type="match status" value="1"/>
</dbReference>
<dbReference type="PRINTS" id="PR00598">
    <property type="entry name" value="HTHMARR"/>
</dbReference>
<keyword evidence="3" id="KW-1185">Reference proteome</keyword>
<feature type="domain" description="HTH marR-type" evidence="1">
    <location>
        <begin position="6"/>
        <end position="139"/>
    </location>
</feature>
<dbReference type="PANTHER" id="PTHR33164:SF103">
    <property type="entry name" value="REGULATORY PROTEIN MARR"/>
    <property type="match status" value="1"/>
</dbReference>
<dbReference type="SMART" id="SM00347">
    <property type="entry name" value="HTH_MARR"/>
    <property type="match status" value="1"/>
</dbReference>
<evidence type="ECO:0000313" key="3">
    <source>
        <dbReference type="Proteomes" id="UP001612741"/>
    </source>
</evidence>
<dbReference type="Pfam" id="PF01047">
    <property type="entry name" value="MarR"/>
    <property type="match status" value="1"/>
</dbReference>
<proteinExistence type="predicted"/>
<reference evidence="2 3" key="1">
    <citation type="submission" date="2024-10" db="EMBL/GenBank/DDBJ databases">
        <title>The Natural Products Discovery Center: Release of the First 8490 Sequenced Strains for Exploring Actinobacteria Biosynthetic Diversity.</title>
        <authorList>
            <person name="Kalkreuter E."/>
            <person name="Kautsar S.A."/>
            <person name="Yang D."/>
            <person name="Bader C.D."/>
            <person name="Teijaro C.N."/>
            <person name="Fluegel L."/>
            <person name="Davis C.M."/>
            <person name="Simpson J.R."/>
            <person name="Lauterbach L."/>
            <person name="Steele A.D."/>
            <person name="Gui C."/>
            <person name="Meng S."/>
            <person name="Li G."/>
            <person name="Viehrig K."/>
            <person name="Ye F."/>
            <person name="Su P."/>
            <person name="Kiefer A.F."/>
            <person name="Nichols A."/>
            <person name="Cepeda A.J."/>
            <person name="Yan W."/>
            <person name="Fan B."/>
            <person name="Jiang Y."/>
            <person name="Adhikari A."/>
            <person name="Zheng C.-J."/>
            <person name="Schuster L."/>
            <person name="Cowan T.M."/>
            <person name="Smanski M.J."/>
            <person name="Chevrette M.G."/>
            <person name="De Carvalho L.P.S."/>
            <person name="Shen B."/>
        </authorList>
    </citation>
    <scope>NUCLEOTIDE SEQUENCE [LARGE SCALE GENOMIC DNA]</scope>
    <source>
        <strain evidence="2 3">NPDC050545</strain>
    </source>
</reference>
<comment type="caution">
    <text evidence="2">The sequence shown here is derived from an EMBL/GenBank/DDBJ whole genome shotgun (WGS) entry which is preliminary data.</text>
</comment>
<evidence type="ECO:0000313" key="2">
    <source>
        <dbReference type="EMBL" id="MFI6496719.1"/>
    </source>
</evidence>
<protein>
    <submittedName>
        <fullName evidence="2">MarR family winged helix-turn-helix transcriptional regulator</fullName>
    </submittedName>
</protein>
<organism evidence="2 3">
    <name type="scientific">Nonomuraea typhae</name>
    <dbReference type="NCBI Taxonomy" id="2603600"/>
    <lineage>
        <taxon>Bacteria</taxon>
        <taxon>Bacillati</taxon>
        <taxon>Actinomycetota</taxon>
        <taxon>Actinomycetes</taxon>
        <taxon>Streptosporangiales</taxon>
        <taxon>Streptosporangiaceae</taxon>
        <taxon>Nonomuraea</taxon>
    </lineage>
</organism>
<dbReference type="SUPFAM" id="SSF46785">
    <property type="entry name" value="Winged helix' DNA-binding domain"/>
    <property type="match status" value="1"/>
</dbReference>
<accession>A0ABW7YLE5</accession>
<dbReference type="PANTHER" id="PTHR33164">
    <property type="entry name" value="TRANSCRIPTIONAL REGULATOR, MARR FAMILY"/>
    <property type="match status" value="1"/>
</dbReference>
<dbReference type="InterPro" id="IPR000835">
    <property type="entry name" value="HTH_MarR-typ"/>
</dbReference>
<evidence type="ECO:0000259" key="1">
    <source>
        <dbReference type="PROSITE" id="PS50995"/>
    </source>
</evidence>
<dbReference type="InterPro" id="IPR036390">
    <property type="entry name" value="WH_DNA-bd_sf"/>
</dbReference>
<dbReference type="RefSeq" id="WP_397079023.1">
    <property type="nucleotide sequence ID" value="NZ_JBITGY010000001.1"/>
</dbReference>
<dbReference type="PROSITE" id="PS50995">
    <property type="entry name" value="HTH_MARR_2"/>
    <property type="match status" value="1"/>
</dbReference>
<dbReference type="EMBL" id="JBITGY010000001">
    <property type="protein sequence ID" value="MFI6496719.1"/>
    <property type="molecule type" value="Genomic_DNA"/>
</dbReference>
<gene>
    <name evidence="2" type="ORF">ACIBG2_05020</name>
</gene>
<name>A0ABW7YLE5_9ACTN</name>